<proteinExistence type="predicted"/>
<reference evidence="1 2" key="1">
    <citation type="journal article" date="2018" name="Biotechnol. Adv.">
        <title>Improved genomic resources and new bioinformatic workflow for the carcinogenic parasite Clonorchis sinensis: Biotechnological implications.</title>
        <authorList>
            <person name="Wang D."/>
            <person name="Korhonen P.K."/>
            <person name="Gasser R.B."/>
            <person name="Young N.D."/>
        </authorList>
    </citation>
    <scope>NUCLEOTIDE SEQUENCE [LARGE SCALE GENOMIC DNA]</scope>
    <source>
        <strain evidence="1">Cs-k2</strain>
    </source>
</reference>
<evidence type="ECO:0000313" key="1">
    <source>
        <dbReference type="EMBL" id="KAG5448878.1"/>
    </source>
</evidence>
<dbReference type="InParanoid" id="A0A3R7F1K0"/>
<dbReference type="OrthoDB" id="6240202at2759"/>
<reference evidence="1 2" key="2">
    <citation type="journal article" date="2021" name="Genomics">
        <title>High-quality reference genome for Clonorchis sinensis.</title>
        <authorList>
            <person name="Young N.D."/>
            <person name="Stroehlein A.J."/>
            <person name="Kinkar L."/>
            <person name="Wang T."/>
            <person name="Sohn W.M."/>
            <person name="Chang B.C.H."/>
            <person name="Kaur P."/>
            <person name="Weisz D."/>
            <person name="Dudchenko O."/>
            <person name="Aiden E.L."/>
            <person name="Korhonen P.K."/>
            <person name="Gasser R.B."/>
        </authorList>
    </citation>
    <scope>NUCLEOTIDE SEQUENCE [LARGE SCALE GENOMIC DNA]</scope>
    <source>
        <strain evidence="1">Cs-k2</strain>
    </source>
</reference>
<dbReference type="Proteomes" id="UP000286415">
    <property type="component" value="Unassembled WGS sequence"/>
</dbReference>
<name>A0A3R7F1K0_CLOSI</name>
<evidence type="ECO:0000313" key="2">
    <source>
        <dbReference type="Proteomes" id="UP000286415"/>
    </source>
</evidence>
<protein>
    <submittedName>
        <fullName evidence="1">Uncharacterized protein</fullName>
    </submittedName>
</protein>
<gene>
    <name evidence="1" type="ORF">CSKR_109582</name>
</gene>
<organism evidence="1 2">
    <name type="scientific">Clonorchis sinensis</name>
    <name type="common">Chinese liver fluke</name>
    <dbReference type="NCBI Taxonomy" id="79923"/>
    <lineage>
        <taxon>Eukaryota</taxon>
        <taxon>Metazoa</taxon>
        <taxon>Spiralia</taxon>
        <taxon>Lophotrochozoa</taxon>
        <taxon>Platyhelminthes</taxon>
        <taxon>Trematoda</taxon>
        <taxon>Digenea</taxon>
        <taxon>Opisthorchiida</taxon>
        <taxon>Opisthorchiata</taxon>
        <taxon>Opisthorchiidae</taxon>
        <taxon>Clonorchis</taxon>
    </lineage>
</organism>
<keyword evidence="2" id="KW-1185">Reference proteome</keyword>
<comment type="caution">
    <text evidence="1">The sequence shown here is derived from an EMBL/GenBank/DDBJ whole genome shotgun (WGS) entry which is preliminary data.</text>
</comment>
<accession>A0A3R7F1K0</accession>
<dbReference type="AlphaFoldDB" id="A0A3R7F1K0"/>
<sequence length="868" mass="99595">MVISFTEVSSNCSNSDRIYLTNKAVHRAYSSVSHFCRNFVPSAQTKVLVYCSHLDSFSRILVSILIILSLSQMTVASRAPSFPEFQSPRSLSYSQRDALPIGEKILEKGRLMPQGFDAIEFPVVIPKGRFVKTLRYVIAKPRFWLTITPCTNRLDRIQFTTTRASRVNLKTNNRYALVLNSTSSARRRYNQSITVERFPGNPQLPNVSISDDEREILNLERSRIHYTSRRYSGSALEVQLYGRPGDAFLVRMSIRESPTHTFTGYPELSDSQIHSVCLVDGTSDTLKIRWAAALSDDMQPQYCVSINAEENLYYQCTAYARLNATILRQYGTIDRPASFGKTEQLRPRTINNFVYTCLPNKTLQVRLPPALALSLSRLGKDTSAKLFINVYAVNTRVSLSTAYAVRVLDRPVERCGSVRPVDVMKVHSLPSFHKIRWATDIEFELPAGVRQFEAFYQTCKVPGDFTAKSISVQLYHIRETPGTAQRIEVCRQPIIDSRIHAVCTQNHTGGYYLLQVKEPAGINHGQESGRFYLRQPNTYEGILRPANTEFSTRITRVLTNSTSEPYLKSPDSITVKPFYVISAASSRWRENNLSHMVMRGYRNVGNVLRLHRRRRRSLLRHASHIPFFSTSTTSYQNGLGVGIDCQGPQVYARLRIHASSQYYWIYTTPIPFWMMKRRREWLFARLNNMTDHCAYPSAYYSVITNNTWRGMKCLSAEGQEELRFLIPAYDHVNDPPYHLITIYIAHRKDLHGERKELLTQELFDACRLHASNCYRNKTDSPCALRSYGMSDDPKYTYRLIRTQHQCCTYVFTDIRSCTTMMVLYVSGESGVHSDDKLQKAEHEPNTNDTNECLACFRAWTFRIQNESN</sequence>
<dbReference type="EMBL" id="NIRI02000042">
    <property type="protein sequence ID" value="KAG5448878.1"/>
    <property type="molecule type" value="Genomic_DNA"/>
</dbReference>